<dbReference type="EMBL" id="JAYXHS010000001">
    <property type="protein sequence ID" value="MEC5384792.1"/>
    <property type="molecule type" value="Genomic_DNA"/>
</dbReference>
<reference evidence="2 3" key="1">
    <citation type="submission" date="2024-01" db="EMBL/GenBank/DDBJ databases">
        <title>Uliginosibacterium soil sp. nov.</title>
        <authorList>
            <person name="Lv Y."/>
        </authorList>
    </citation>
    <scope>NUCLEOTIDE SEQUENCE [LARGE SCALE GENOMIC DNA]</scope>
    <source>
        <strain evidence="2 3">H3</strain>
    </source>
</reference>
<proteinExistence type="predicted"/>
<sequence length="73" mass="7893">MSTTKPTPEQSDSPSAGSERPNVGWGQDDAYATESNPEGLRYNEKPHKPGELPKRPVGEHGTHQDPPISVGEE</sequence>
<dbReference type="RefSeq" id="WP_327597759.1">
    <property type="nucleotide sequence ID" value="NZ_JAYXHS010000001.1"/>
</dbReference>
<keyword evidence="3" id="KW-1185">Reference proteome</keyword>
<feature type="region of interest" description="Disordered" evidence="1">
    <location>
        <begin position="1"/>
        <end position="73"/>
    </location>
</feature>
<dbReference type="Proteomes" id="UP001331561">
    <property type="component" value="Unassembled WGS sequence"/>
</dbReference>
<evidence type="ECO:0000313" key="2">
    <source>
        <dbReference type="EMBL" id="MEC5384792.1"/>
    </source>
</evidence>
<protein>
    <submittedName>
        <fullName evidence="2">Uncharacterized protein</fullName>
    </submittedName>
</protein>
<gene>
    <name evidence="2" type="ORF">VVD49_03610</name>
</gene>
<accession>A0ABU6JZE1</accession>
<organism evidence="2 3">
    <name type="scientific">Uliginosibacterium silvisoli</name>
    <dbReference type="NCBI Taxonomy" id="3114758"/>
    <lineage>
        <taxon>Bacteria</taxon>
        <taxon>Pseudomonadati</taxon>
        <taxon>Pseudomonadota</taxon>
        <taxon>Betaproteobacteria</taxon>
        <taxon>Rhodocyclales</taxon>
        <taxon>Zoogloeaceae</taxon>
        <taxon>Uliginosibacterium</taxon>
    </lineage>
</organism>
<name>A0ABU6JZE1_9RHOO</name>
<comment type="caution">
    <text evidence="2">The sequence shown here is derived from an EMBL/GenBank/DDBJ whole genome shotgun (WGS) entry which is preliminary data.</text>
</comment>
<evidence type="ECO:0000256" key="1">
    <source>
        <dbReference type="SAM" id="MobiDB-lite"/>
    </source>
</evidence>
<feature type="compositionally biased region" description="Basic and acidic residues" evidence="1">
    <location>
        <begin position="41"/>
        <end position="63"/>
    </location>
</feature>
<evidence type="ECO:0000313" key="3">
    <source>
        <dbReference type="Proteomes" id="UP001331561"/>
    </source>
</evidence>
<feature type="compositionally biased region" description="Polar residues" evidence="1">
    <location>
        <begin position="1"/>
        <end position="16"/>
    </location>
</feature>